<reference evidence="1" key="2">
    <citation type="submission" date="2023-06" db="EMBL/GenBank/DDBJ databases">
        <authorList>
            <consortium name="Lawrence Berkeley National Laboratory"/>
            <person name="Haridas S."/>
            <person name="Hensen N."/>
            <person name="Bonometti L."/>
            <person name="Westerberg I."/>
            <person name="Brannstrom I.O."/>
            <person name="Guillou S."/>
            <person name="Cros-Aarteil S."/>
            <person name="Calhoun S."/>
            <person name="Kuo A."/>
            <person name="Mondo S."/>
            <person name="Pangilinan J."/>
            <person name="Riley R."/>
            <person name="Labutti K."/>
            <person name="Andreopoulos B."/>
            <person name="Lipzen A."/>
            <person name="Chen C."/>
            <person name="Yanf M."/>
            <person name="Daum C."/>
            <person name="Ng V."/>
            <person name="Clum A."/>
            <person name="Steindorff A."/>
            <person name="Ohm R."/>
            <person name="Martin F."/>
            <person name="Silar P."/>
            <person name="Natvig D."/>
            <person name="Lalanne C."/>
            <person name="Gautier V."/>
            <person name="Ament-Velasquez S.L."/>
            <person name="Kruys A."/>
            <person name="Hutchinson M.I."/>
            <person name="Powell A.J."/>
            <person name="Barry K."/>
            <person name="Miller A.N."/>
            <person name="Grigoriev I.V."/>
            <person name="Debuchy R."/>
            <person name="Gladieux P."/>
            <person name="Thoren M.H."/>
            <person name="Johannesson H."/>
        </authorList>
    </citation>
    <scope>NUCLEOTIDE SEQUENCE</scope>
    <source>
        <strain evidence="1">CBS 118394</strain>
    </source>
</reference>
<comment type="caution">
    <text evidence="1">The sequence shown here is derived from an EMBL/GenBank/DDBJ whole genome shotgun (WGS) entry which is preliminary data.</text>
</comment>
<gene>
    <name evidence="1" type="ORF">B0H66DRAFT_590223</name>
</gene>
<dbReference type="SUPFAM" id="SSF48371">
    <property type="entry name" value="ARM repeat"/>
    <property type="match status" value="1"/>
</dbReference>
<reference evidence="1" key="1">
    <citation type="journal article" date="2023" name="Mol. Phylogenet. Evol.">
        <title>Genome-scale phylogeny and comparative genomics of the fungal order Sordariales.</title>
        <authorList>
            <person name="Hensen N."/>
            <person name="Bonometti L."/>
            <person name="Westerberg I."/>
            <person name="Brannstrom I.O."/>
            <person name="Guillou S."/>
            <person name="Cros-Aarteil S."/>
            <person name="Calhoun S."/>
            <person name="Haridas S."/>
            <person name="Kuo A."/>
            <person name="Mondo S."/>
            <person name="Pangilinan J."/>
            <person name="Riley R."/>
            <person name="LaButti K."/>
            <person name="Andreopoulos B."/>
            <person name="Lipzen A."/>
            <person name="Chen C."/>
            <person name="Yan M."/>
            <person name="Daum C."/>
            <person name="Ng V."/>
            <person name="Clum A."/>
            <person name="Steindorff A."/>
            <person name="Ohm R.A."/>
            <person name="Martin F."/>
            <person name="Silar P."/>
            <person name="Natvig D.O."/>
            <person name="Lalanne C."/>
            <person name="Gautier V."/>
            <person name="Ament-Velasquez S.L."/>
            <person name="Kruys A."/>
            <person name="Hutchinson M.I."/>
            <person name="Powell A.J."/>
            <person name="Barry K."/>
            <person name="Miller A.N."/>
            <person name="Grigoriev I.V."/>
            <person name="Debuchy R."/>
            <person name="Gladieux P."/>
            <person name="Hiltunen Thoren M."/>
            <person name="Johannesson H."/>
        </authorList>
    </citation>
    <scope>NUCLEOTIDE SEQUENCE</scope>
    <source>
        <strain evidence="1">CBS 118394</strain>
    </source>
</reference>
<dbReference type="AlphaFoldDB" id="A0AAE0M937"/>
<evidence type="ECO:0000313" key="2">
    <source>
        <dbReference type="Proteomes" id="UP001283341"/>
    </source>
</evidence>
<dbReference type="Proteomes" id="UP001283341">
    <property type="component" value="Unassembled WGS sequence"/>
</dbReference>
<organism evidence="1 2">
    <name type="scientific">Apodospora peruviana</name>
    <dbReference type="NCBI Taxonomy" id="516989"/>
    <lineage>
        <taxon>Eukaryota</taxon>
        <taxon>Fungi</taxon>
        <taxon>Dikarya</taxon>
        <taxon>Ascomycota</taxon>
        <taxon>Pezizomycotina</taxon>
        <taxon>Sordariomycetes</taxon>
        <taxon>Sordariomycetidae</taxon>
        <taxon>Sordariales</taxon>
        <taxon>Lasiosphaeriaceae</taxon>
        <taxon>Apodospora</taxon>
    </lineage>
</organism>
<dbReference type="Pfam" id="PF05536">
    <property type="entry name" value="Neurochondrin"/>
    <property type="match status" value="1"/>
</dbReference>
<dbReference type="EMBL" id="JAUEDM010000003">
    <property type="protein sequence ID" value="KAK3322489.1"/>
    <property type="molecule type" value="Genomic_DNA"/>
</dbReference>
<dbReference type="PANTHER" id="PTHR13109">
    <property type="entry name" value="NEUROCHONDRIN"/>
    <property type="match status" value="1"/>
</dbReference>
<evidence type="ECO:0000313" key="1">
    <source>
        <dbReference type="EMBL" id="KAK3322489.1"/>
    </source>
</evidence>
<accession>A0AAE0M937</accession>
<dbReference type="InterPro" id="IPR008709">
    <property type="entry name" value="Neurochondrin"/>
</dbReference>
<proteinExistence type="predicted"/>
<keyword evidence="2" id="KW-1185">Reference proteome</keyword>
<dbReference type="PANTHER" id="PTHR13109:SF7">
    <property type="entry name" value="NEUROCHONDRIN"/>
    <property type="match status" value="1"/>
</dbReference>
<protein>
    <submittedName>
        <fullName evidence="1">Neurochondrin-domain-containing protein</fullName>
    </submittedName>
</protein>
<sequence>MFKLLNEKATMDEEAQAASATSTAQALNETAISNIKALLSAKDDTSRFVGLALLKSTLDNSEELRNDEAAITALWESISPKFLDGMIRTGLGQQGQGQGQDNHNMLEIAVSVINAFAALLPEDATKDKRILGRIPQLVAALTARLDQDVTKLTIDTLWQLVSFPEGAHVFNQQVDDLTPLTNIAPSQPHALEVLYSGWKFAVPNNQALKSKINKTIGALVSIFEGTDAVTLMDMLARSLPGLHDELFTENPEWLPALRLLIQNLVRSRPTSNGRAAWTKLVALLLEKYPQQAPQLLFQDDARIKGKAKDDGSTHVPFSYVMVSLLLVDIRASLPTLLEKLNSPEYDDISSRLAAAYDILSSFISYLLSGSDDDIFNLVMTPDLLLKLRKFIAETISLTLEYLRDRWDASVAGAMGLHPDSRVGPVHTSTNQQSHLALAWDSKNDKRSVGEDPLTAAAVMALALWLREDDGEVLRMEATGLMDMFVDLYRKYLAIPGQGLDIRWPILMALQGIIAEEDGIEAFLTHSGWEALSDDLVSVLNSGANSSSSNTTTSVAVAARRGVEIVRVLLPIVEAEPTGPREDWMDLVTKIAAVYVPDDEPLSTAAEQEFMVAALQLATSLLAGTHPGMQKRYIHSMGAISGLATRVRRGADKDDEGLIEAVDDVLDTLEGIRNTLCSR</sequence>
<dbReference type="InterPro" id="IPR016024">
    <property type="entry name" value="ARM-type_fold"/>
</dbReference>
<name>A0AAE0M937_9PEZI</name>